<dbReference type="Pfam" id="PF00335">
    <property type="entry name" value="Tetraspanin"/>
    <property type="match status" value="1"/>
</dbReference>
<evidence type="ECO:0000256" key="6">
    <source>
        <dbReference type="PIRSR" id="PIRSR002419-1"/>
    </source>
</evidence>
<feature type="disulfide bond" evidence="6">
    <location>
        <begin position="146"/>
        <end position="165"/>
    </location>
</feature>
<evidence type="ECO:0000256" key="4">
    <source>
        <dbReference type="ARBA" id="ARBA00022989"/>
    </source>
</evidence>
<keyword evidence="6" id="KW-1015">Disulfide bond</keyword>
<evidence type="ECO:0000256" key="2">
    <source>
        <dbReference type="ARBA" id="ARBA00006840"/>
    </source>
</evidence>
<dbReference type="Proteomes" id="UP000494165">
    <property type="component" value="Unassembled WGS sequence"/>
</dbReference>
<proteinExistence type="inferred from homology"/>
<dbReference type="EMBL" id="CADEPI010000044">
    <property type="protein sequence ID" value="CAB3369246.1"/>
    <property type="molecule type" value="Genomic_DNA"/>
</dbReference>
<evidence type="ECO:0000256" key="5">
    <source>
        <dbReference type="ARBA" id="ARBA00023136"/>
    </source>
</evidence>
<dbReference type="InterPro" id="IPR018499">
    <property type="entry name" value="Tetraspanin/Peripherin"/>
</dbReference>
<feature type="disulfide bond" evidence="6">
    <location>
        <begin position="145"/>
        <end position="184"/>
    </location>
</feature>
<feature type="transmembrane region" description="Helical" evidence="7">
    <location>
        <begin position="198"/>
        <end position="221"/>
    </location>
</feature>
<feature type="transmembrane region" description="Helical" evidence="7">
    <location>
        <begin position="53"/>
        <end position="74"/>
    </location>
</feature>
<dbReference type="PIRSF" id="PIRSF002419">
    <property type="entry name" value="Tetraspanin"/>
    <property type="match status" value="1"/>
</dbReference>
<dbReference type="OrthoDB" id="5982705at2759"/>
<dbReference type="PANTHER" id="PTHR19282">
    <property type="entry name" value="TETRASPANIN"/>
    <property type="match status" value="1"/>
</dbReference>
<dbReference type="AlphaFoldDB" id="A0A8S1CG18"/>
<keyword evidence="9" id="KW-1185">Reference proteome</keyword>
<evidence type="ECO:0000256" key="3">
    <source>
        <dbReference type="ARBA" id="ARBA00022692"/>
    </source>
</evidence>
<dbReference type="InterPro" id="IPR018503">
    <property type="entry name" value="Tetraspanin_CS"/>
</dbReference>
<dbReference type="InterPro" id="IPR008952">
    <property type="entry name" value="Tetraspanin_EC2_sf"/>
</dbReference>
<dbReference type="InterPro" id="IPR000301">
    <property type="entry name" value="Tetraspanin_animals"/>
</dbReference>
<evidence type="ECO:0000313" key="8">
    <source>
        <dbReference type="EMBL" id="CAB3369246.1"/>
    </source>
</evidence>
<dbReference type="Gene3D" id="1.10.1450.10">
    <property type="entry name" value="Tetraspanin"/>
    <property type="match status" value="1"/>
</dbReference>
<dbReference type="CDD" id="cd03127">
    <property type="entry name" value="tetraspanin_LEL"/>
    <property type="match status" value="1"/>
</dbReference>
<organism evidence="8 9">
    <name type="scientific">Cloeon dipterum</name>
    <dbReference type="NCBI Taxonomy" id="197152"/>
    <lineage>
        <taxon>Eukaryota</taxon>
        <taxon>Metazoa</taxon>
        <taxon>Ecdysozoa</taxon>
        <taxon>Arthropoda</taxon>
        <taxon>Hexapoda</taxon>
        <taxon>Insecta</taxon>
        <taxon>Pterygota</taxon>
        <taxon>Palaeoptera</taxon>
        <taxon>Ephemeroptera</taxon>
        <taxon>Pisciforma</taxon>
        <taxon>Baetidae</taxon>
        <taxon>Cloeon</taxon>
    </lineage>
</organism>
<dbReference type="PRINTS" id="PR00259">
    <property type="entry name" value="TMFOUR"/>
</dbReference>
<evidence type="ECO:0000256" key="1">
    <source>
        <dbReference type="ARBA" id="ARBA00004141"/>
    </source>
</evidence>
<accession>A0A8S1CG18</accession>
<comment type="caution">
    <text evidence="8">The sequence shown here is derived from an EMBL/GenBank/DDBJ whole genome shotgun (WGS) entry which is preliminary data.</text>
</comment>
<comment type="similarity">
    <text evidence="2 7">Belongs to the tetraspanin (TM4SF) family.</text>
</comment>
<dbReference type="SUPFAM" id="SSF48652">
    <property type="entry name" value="Tetraspanin"/>
    <property type="match status" value="1"/>
</dbReference>
<reference evidence="8 9" key="1">
    <citation type="submission" date="2020-04" db="EMBL/GenBank/DDBJ databases">
        <authorList>
            <person name="Alioto T."/>
            <person name="Alioto T."/>
            <person name="Gomez Garrido J."/>
        </authorList>
    </citation>
    <scope>NUCLEOTIDE SEQUENCE [LARGE SCALE GENOMIC DNA]</scope>
</reference>
<dbReference type="PANTHER" id="PTHR19282:SF456">
    <property type="entry name" value="CD63 MOLECULE"/>
    <property type="match status" value="1"/>
</dbReference>
<evidence type="ECO:0000256" key="7">
    <source>
        <dbReference type="RuleBase" id="RU361218"/>
    </source>
</evidence>
<sequence length="228" mass="24850">MVCGSSIIKYFLFLFNTLFCAGGLAILVIGSIIQVNIDSYGSLFPGEVALPGLLLIVVGGVTFLVAFVGCCGAIRESHWMMITYAVSLVSLFLLQLIGGILAIVFKSDLAGLLKGSMKYAMELYSNPTEAAARQAWDRVQRDFRCCGIDDPWDWIQVMSDFPDSCKCDDPFDMRCVGGHFASGCFRDLSAWIVTWETILGAVALGFALVGAMLAICLATSVRRRMHMV</sequence>
<feature type="transmembrane region" description="Helical" evidence="7">
    <location>
        <begin position="81"/>
        <end position="105"/>
    </location>
</feature>
<keyword evidence="3 7" id="KW-0812">Transmembrane</keyword>
<name>A0A8S1CG18_9INSE</name>
<dbReference type="GO" id="GO:0005886">
    <property type="term" value="C:plasma membrane"/>
    <property type="evidence" value="ECO:0007669"/>
    <property type="project" value="TreeGrafter"/>
</dbReference>
<keyword evidence="4 7" id="KW-1133">Transmembrane helix</keyword>
<comment type="subcellular location">
    <subcellularLocation>
        <location evidence="1 7">Membrane</location>
        <topology evidence="1 7">Multi-pass membrane protein</topology>
    </subcellularLocation>
</comment>
<feature type="transmembrane region" description="Helical" evidence="7">
    <location>
        <begin position="12"/>
        <end position="33"/>
    </location>
</feature>
<gene>
    <name evidence="8" type="ORF">CLODIP_2_CD05649</name>
</gene>
<keyword evidence="5 7" id="KW-0472">Membrane</keyword>
<dbReference type="PROSITE" id="PS00421">
    <property type="entry name" value="TM4_1"/>
    <property type="match status" value="1"/>
</dbReference>
<evidence type="ECO:0000313" key="9">
    <source>
        <dbReference type="Proteomes" id="UP000494165"/>
    </source>
</evidence>
<protein>
    <recommendedName>
        <fullName evidence="7">Tetraspanin</fullName>
    </recommendedName>
</protein>